<keyword evidence="3" id="KW-0997">Cell inner membrane</keyword>
<keyword evidence="2" id="KW-1003">Cell membrane</keyword>
<gene>
    <name evidence="8" type="ORF">METZ01_LOCUS14601</name>
</gene>
<proteinExistence type="predicted"/>
<dbReference type="GO" id="GO:0008610">
    <property type="term" value="P:lipid biosynthetic process"/>
    <property type="evidence" value="ECO:0007669"/>
    <property type="project" value="UniProtKB-ARBA"/>
</dbReference>
<evidence type="ECO:0008006" key="9">
    <source>
        <dbReference type="Google" id="ProtNLM"/>
    </source>
</evidence>
<protein>
    <recommendedName>
        <fullName evidence="9">Lipid A biosynthesis lauroyl acyltransferase</fullName>
    </recommendedName>
</protein>
<dbReference type="PANTHER" id="PTHR30606">
    <property type="entry name" value="LIPID A BIOSYNTHESIS LAUROYL ACYLTRANSFERASE"/>
    <property type="match status" value="1"/>
</dbReference>
<keyword evidence="7" id="KW-0812">Transmembrane</keyword>
<keyword evidence="6" id="KW-0012">Acyltransferase</keyword>
<dbReference type="GO" id="GO:1901137">
    <property type="term" value="P:carbohydrate derivative biosynthetic process"/>
    <property type="evidence" value="ECO:0007669"/>
    <property type="project" value="UniProtKB-ARBA"/>
</dbReference>
<feature type="transmembrane region" description="Helical" evidence="7">
    <location>
        <begin position="7"/>
        <end position="24"/>
    </location>
</feature>
<evidence type="ECO:0000256" key="7">
    <source>
        <dbReference type="SAM" id="Phobius"/>
    </source>
</evidence>
<evidence type="ECO:0000256" key="4">
    <source>
        <dbReference type="ARBA" id="ARBA00022679"/>
    </source>
</evidence>
<keyword evidence="4" id="KW-0808">Transferase</keyword>
<keyword evidence="5 7" id="KW-0472">Membrane</keyword>
<evidence type="ECO:0000256" key="2">
    <source>
        <dbReference type="ARBA" id="ARBA00022475"/>
    </source>
</evidence>
<keyword evidence="7" id="KW-1133">Transmembrane helix</keyword>
<evidence type="ECO:0000256" key="6">
    <source>
        <dbReference type="ARBA" id="ARBA00023315"/>
    </source>
</evidence>
<reference evidence="8" key="1">
    <citation type="submission" date="2018-05" db="EMBL/GenBank/DDBJ databases">
        <authorList>
            <person name="Lanie J.A."/>
            <person name="Ng W.-L."/>
            <person name="Kazmierczak K.M."/>
            <person name="Andrzejewski T.M."/>
            <person name="Davidsen T.M."/>
            <person name="Wayne K.J."/>
            <person name="Tettelin H."/>
            <person name="Glass J.I."/>
            <person name="Rusch D."/>
            <person name="Podicherti R."/>
            <person name="Tsui H.-C.T."/>
            <person name="Winkler M.E."/>
        </authorList>
    </citation>
    <scope>NUCLEOTIDE SEQUENCE</scope>
</reference>
<dbReference type="GO" id="GO:0005886">
    <property type="term" value="C:plasma membrane"/>
    <property type="evidence" value="ECO:0007669"/>
    <property type="project" value="UniProtKB-SubCell"/>
</dbReference>
<organism evidence="8">
    <name type="scientific">marine metagenome</name>
    <dbReference type="NCBI Taxonomy" id="408172"/>
    <lineage>
        <taxon>unclassified sequences</taxon>
        <taxon>metagenomes</taxon>
        <taxon>ecological metagenomes</taxon>
    </lineage>
</organism>
<dbReference type="EMBL" id="UINC01000823">
    <property type="protein sequence ID" value="SUZ61747.1"/>
    <property type="molecule type" value="Genomic_DNA"/>
</dbReference>
<evidence type="ECO:0000256" key="3">
    <source>
        <dbReference type="ARBA" id="ARBA00022519"/>
    </source>
</evidence>
<comment type="subcellular location">
    <subcellularLocation>
        <location evidence="1">Cell inner membrane</location>
    </subcellularLocation>
</comment>
<dbReference type="InterPro" id="IPR004960">
    <property type="entry name" value="LipA_acyltrans"/>
</dbReference>
<sequence length="306" mass="35234">MKSIRHFLEYILVCILIFLVRPLSQKQVVCLGKGIGAMVFRFSGKRKKTALTNLNIIFSDSQTTSQKMKRIKDSFKLLAVSAMQSIWVTINTEDRVRQLIPKEPEGLDILKKCLEKKKGVLFLTAHYGNWELMGLYHGLLEICPLSSIVRKLDNPYLDNFTTKMRTATGNQIFYRDDPLLKIVRELKNNHSVAVMMDQNTARGSIFVNFFGLKASTPRALARLSYRLGTPVIPLFSYPTSTGTYSIKYGPELIFEKSGNKDQDILDWTQEMETFIETVIRNNPNPWMCGHRRWKTRPPEEKNAQVY</sequence>
<evidence type="ECO:0000256" key="5">
    <source>
        <dbReference type="ARBA" id="ARBA00023136"/>
    </source>
</evidence>
<evidence type="ECO:0000313" key="8">
    <source>
        <dbReference type="EMBL" id="SUZ61747.1"/>
    </source>
</evidence>
<dbReference type="GO" id="GO:0016746">
    <property type="term" value="F:acyltransferase activity"/>
    <property type="evidence" value="ECO:0007669"/>
    <property type="project" value="UniProtKB-KW"/>
</dbReference>
<dbReference type="Pfam" id="PF03279">
    <property type="entry name" value="Lip_A_acyltrans"/>
    <property type="match status" value="1"/>
</dbReference>
<evidence type="ECO:0000256" key="1">
    <source>
        <dbReference type="ARBA" id="ARBA00004533"/>
    </source>
</evidence>
<accession>A0A381P5P9</accession>
<dbReference type="CDD" id="cd07984">
    <property type="entry name" value="LPLAT_LABLAT-like"/>
    <property type="match status" value="1"/>
</dbReference>
<dbReference type="PANTHER" id="PTHR30606:SF10">
    <property type="entry name" value="PHOSPHATIDYLINOSITOL MANNOSIDE ACYLTRANSFERASE"/>
    <property type="match status" value="1"/>
</dbReference>
<dbReference type="AlphaFoldDB" id="A0A381P5P9"/>
<name>A0A381P5P9_9ZZZZ</name>